<dbReference type="GO" id="GO:0046872">
    <property type="term" value="F:metal ion binding"/>
    <property type="evidence" value="ECO:0007669"/>
    <property type="project" value="UniProtKB-KW"/>
</dbReference>
<dbReference type="STRING" id="398843.A3K89_14675"/>
<dbReference type="Pfam" id="PF07687">
    <property type="entry name" value="M20_dimer"/>
    <property type="match status" value="1"/>
</dbReference>
<dbReference type="Gene3D" id="3.30.70.360">
    <property type="match status" value="1"/>
</dbReference>
<name>A0A239H068_9NOCA</name>
<dbReference type="InterPro" id="IPR011650">
    <property type="entry name" value="Peptidase_M20_dimer"/>
</dbReference>
<protein>
    <submittedName>
        <fullName evidence="5">Acetylornithine deacetylase/Succinyl-diaminopimelate desuccinylase</fullName>
    </submittedName>
</protein>
<dbReference type="Proteomes" id="UP000198327">
    <property type="component" value="Unassembled WGS sequence"/>
</dbReference>
<dbReference type="NCBIfam" id="NF005914">
    <property type="entry name" value="PRK07907.1"/>
    <property type="match status" value="1"/>
</dbReference>
<dbReference type="OrthoDB" id="9761532at2"/>
<feature type="domain" description="Peptidase M20 dimerisation" evidence="4">
    <location>
        <begin position="194"/>
        <end position="343"/>
    </location>
</feature>
<dbReference type="PANTHER" id="PTHR43270:SF12">
    <property type="entry name" value="SUCCINYL-DIAMINOPIMELATE DESUCCINYLASE"/>
    <property type="match status" value="1"/>
</dbReference>
<evidence type="ECO:0000256" key="1">
    <source>
        <dbReference type="ARBA" id="ARBA00022670"/>
    </source>
</evidence>
<dbReference type="GO" id="GO:0006508">
    <property type="term" value="P:proteolysis"/>
    <property type="evidence" value="ECO:0007669"/>
    <property type="project" value="UniProtKB-KW"/>
</dbReference>
<keyword evidence="1" id="KW-0645">Protease</keyword>
<dbReference type="SUPFAM" id="SSF53187">
    <property type="entry name" value="Zn-dependent exopeptidases"/>
    <property type="match status" value="1"/>
</dbReference>
<dbReference type="RefSeq" id="WP_089245583.1">
    <property type="nucleotide sequence ID" value="NZ_FZOW01000005.1"/>
</dbReference>
<reference evidence="6" key="1">
    <citation type="submission" date="2017-06" db="EMBL/GenBank/DDBJ databases">
        <authorList>
            <person name="Varghese N."/>
            <person name="Submissions S."/>
        </authorList>
    </citation>
    <scope>NUCLEOTIDE SEQUENCE [LARGE SCALE GENOMIC DNA]</scope>
    <source>
        <strain evidence="6">JCM 23211</strain>
    </source>
</reference>
<keyword evidence="2" id="KW-0479">Metal-binding</keyword>
<dbReference type="InterPro" id="IPR002933">
    <property type="entry name" value="Peptidase_M20"/>
</dbReference>
<dbReference type="EMBL" id="FZOW01000005">
    <property type="protein sequence ID" value="SNS74866.1"/>
    <property type="molecule type" value="Genomic_DNA"/>
</dbReference>
<evidence type="ECO:0000313" key="5">
    <source>
        <dbReference type="EMBL" id="SNS74866.1"/>
    </source>
</evidence>
<evidence type="ECO:0000256" key="2">
    <source>
        <dbReference type="ARBA" id="ARBA00022723"/>
    </source>
</evidence>
<sequence>MSDVRSRVAADMSWARRELAELVAFRSVHDERQFPREECIAAAEWVRTAFLDAGIASVDLIETDDGSLAVVGRTPAPAGAPTVLLYSHYDVQPPGDGALWDSEPFELTERDGRWYGRGAADCKGNLVMHLLALRALGADPGVGITVVSEGSEEMGTGGLEALVAQRPELFASDVIIIADTGNAAVGRPTVTTTLRGIANVVVRVDTLAGEVHSGMYGGPAPDALAALVQLLASLRDRNGDTVVDGVESTQTWDGIDYPADSFRVDAGVLDGVGLAGSSTVADAVWARPALTILGIDCPPVVGSAAAISPTASARLNLRVPPGIDARQAQDALVTHLESHAPWGARVTIEREAIGSPFRARTDGPGYAALSGALSEAFDIPVATAGQGGSIPLCNVLAETFPKAEIVLMGVEEPQCRIHAPNESVDPSEIENLAVAEALFLQRLGASDR</sequence>
<dbReference type="GO" id="GO:0008233">
    <property type="term" value="F:peptidase activity"/>
    <property type="evidence" value="ECO:0007669"/>
    <property type="project" value="UniProtKB-KW"/>
</dbReference>
<proteinExistence type="predicted"/>
<dbReference type="Gene3D" id="3.40.630.10">
    <property type="entry name" value="Zn peptidases"/>
    <property type="match status" value="1"/>
</dbReference>
<dbReference type="Pfam" id="PF01546">
    <property type="entry name" value="Peptidase_M20"/>
    <property type="match status" value="1"/>
</dbReference>
<dbReference type="PANTHER" id="PTHR43270">
    <property type="entry name" value="BETA-ALA-HIS DIPEPTIDASE"/>
    <property type="match status" value="1"/>
</dbReference>
<organism evidence="5 6">
    <name type="scientific">Rhodococcoides kyotonense</name>
    <dbReference type="NCBI Taxonomy" id="398843"/>
    <lineage>
        <taxon>Bacteria</taxon>
        <taxon>Bacillati</taxon>
        <taxon>Actinomycetota</taxon>
        <taxon>Actinomycetes</taxon>
        <taxon>Mycobacteriales</taxon>
        <taxon>Nocardiaceae</taxon>
        <taxon>Rhodococcoides</taxon>
    </lineage>
</organism>
<evidence type="ECO:0000259" key="4">
    <source>
        <dbReference type="Pfam" id="PF07687"/>
    </source>
</evidence>
<accession>A0A239H068</accession>
<keyword evidence="3" id="KW-0378">Hydrolase</keyword>
<evidence type="ECO:0000313" key="6">
    <source>
        <dbReference type="Proteomes" id="UP000198327"/>
    </source>
</evidence>
<evidence type="ECO:0000256" key="3">
    <source>
        <dbReference type="ARBA" id="ARBA00022801"/>
    </source>
</evidence>
<gene>
    <name evidence="5" type="ORF">SAMN05421642_10532</name>
</gene>
<keyword evidence="6" id="KW-1185">Reference proteome</keyword>
<dbReference type="InterPro" id="IPR051458">
    <property type="entry name" value="Cyt/Met_Dipeptidase"/>
</dbReference>
<dbReference type="AlphaFoldDB" id="A0A239H068"/>